<dbReference type="PROSITE" id="PS50082">
    <property type="entry name" value="WD_REPEATS_2"/>
    <property type="match status" value="2"/>
</dbReference>
<evidence type="ECO:0000256" key="1">
    <source>
        <dbReference type="ARBA" id="ARBA00022574"/>
    </source>
</evidence>
<keyword evidence="4" id="KW-0732">Signal</keyword>
<protein>
    <submittedName>
        <fullName evidence="5">Putative DENN domain-containing protein 3 isoform X3</fullName>
    </submittedName>
</protein>
<dbReference type="Proteomes" id="UP000230750">
    <property type="component" value="Unassembled WGS sequence"/>
</dbReference>
<dbReference type="Pfam" id="PF00400">
    <property type="entry name" value="WD40"/>
    <property type="match status" value="1"/>
</dbReference>
<keyword evidence="2" id="KW-0677">Repeat</keyword>
<feature type="chain" id="PRO_5013567101" evidence="4">
    <location>
        <begin position="22"/>
        <end position="272"/>
    </location>
</feature>
<gene>
    <name evidence="5" type="ORF">BSL78_22289</name>
</gene>
<dbReference type="Gene3D" id="2.130.10.10">
    <property type="entry name" value="YVTN repeat-like/Quinoprotein amine dehydrogenase"/>
    <property type="match status" value="2"/>
</dbReference>
<name>A0A2G8JYR9_STIJA</name>
<evidence type="ECO:0000313" key="5">
    <source>
        <dbReference type="EMBL" id="PIK40859.1"/>
    </source>
</evidence>
<feature type="repeat" description="WD" evidence="3">
    <location>
        <begin position="42"/>
        <end position="83"/>
    </location>
</feature>
<keyword evidence="1 3" id="KW-0853">WD repeat</keyword>
<proteinExistence type="predicted"/>
<dbReference type="PANTHER" id="PTHR19848:SF8">
    <property type="entry name" value="F-BOX AND WD REPEAT DOMAIN CONTAINING 7"/>
    <property type="match status" value="1"/>
</dbReference>
<dbReference type="SUPFAM" id="SSF50978">
    <property type="entry name" value="WD40 repeat-like"/>
    <property type="match status" value="1"/>
</dbReference>
<dbReference type="InterPro" id="IPR019775">
    <property type="entry name" value="WD40_repeat_CS"/>
</dbReference>
<evidence type="ECO:0000313" key="6">
    <source>
        <dbReference type="Proteomes" id="UP000230750"/>
    </source>
</evidence>
<feature type="repeat" description="WD" evidence="3">
    <location>
        <begin position="233"/>
        <end position="265"/>
    </location>
</feature>
<dbReference type="AlphaFoldDB" id="A0A2G8JYR9"/>
<dbReference type="STRING" id="307972.A0A2G8JYR9"/>
<dbReference type="InterPro" id="IPR015943">
    <property type="entry name" value="WD40/YVTN_repeat-like_dom_sf"/>
</dbReference>
<comment type="caution">
    <text evidence="5">The sequence shown here is derived from an EMBL/GenBank/DDBJ whole genome shotgun (WGS) entry which is preliminary data.</text>
</comment>
<evidence type="ECO:0000256" key="3">
    <source>
        <dbReference type="PROSITE-ProRule" id="PRU00221"/>
    </source>
</evidence>
<dbReference type="PROSITE" id="PS00678">
    <property type="entry name" value="WD_REPEATS_1"/>
    <property type="match status" value="1"/>
</dbReference>
<dbReference type="PROSITE" id="PS50294">
    <property type="entry name" value="WD_REPEATS_REGION"/>
    <property type="match status" value="1"/>
</dbReference>
<evidence type="ECO:0000256" key="4">
    <source>
        <dbReference type="SAM" id="SignalP"/>
    </source>
</evidence>
<dbReference type="EMBL" id="MRZV01001077">
    <property type="protein sequence ID" value="PIK40859.1"/>
    <property type="molecule type" value="Genomic_DNA"/>
</dbReference>
<keyword evidence="6" id="KW-1185">Reference proteome</keyword>
<organism evidence="5 6">
    <name type="scientific">Stichopus japonicus</name>
    <name type="common">Sea cucumber</name>
    <dbReference type="NCBI Taxonomy" id="307972"/>
    <lineage>
        <taxon>Eukaryota</taxon>
        <taxon>Metazoa</taxon>
        <taxon>Echinodermata</taxon>
        <taxon>Eleutherozoa</taxon>
        <taxon>Echinozoa</taxon>
        <taxon>Holothuroidea</taxon>
        <taxon>Aspidochirotacea</taxon>
        <taxon>Aspidochirotida</taxon>
        <taxon>Stichopodidae</taxon>
        <taxon>Apostichopus</taxon>
    </lineage>
</organism>
<reference evidence="5 6" key="1">
    <citation type="journal article" date="2017" name="PLoS Biol.">
        <title>The sea cucumber genome provides insights into morphological evolution and visceral regeneration.</title>
        <authorList>
            <person name="Zhang X."/>
            <person name="Sun L."/>
            <person name="Yuan J."/>
            <person name="Sun Y."/>
            <person name="Gao Y."/>
            <person name="Zhang L."/>
            <person name="Li S."/>
            <person name="Dai H."/>
            <person name="Hamel J.F."/>
            <person name="Liu C."/>
            <person name="Yu Y."/>
            <person name="Liu S."/>
            <person name="Lin W."/>
            <person name="Guo K."/>
            <person name="Jin S."/>
            <person name="Xu P."/>
            <person name="Storey K.B."/>
            <person name="Huan P."/>
            <person name="Zhang T."/>
            <person name="Zhou Y."/>
            <person name="Zhang J."/>
            <person name="Lin C."/>
            <person name="Li X."/>
            <person name="Xing L."/>
            <person name="Huo D."/>
            <person name="Sun M."/>
            <person name="Wang L."/>
            <person name="Mercier A."/>
            <person name="Li F."/>
            <person name="Yang H."/>
            <person name="Xiang J."/>
        </authorList>
    </citation>
    <scope>NUCLEOTIDE SEQUENCE [LARGE SCALE GENOMIC DNA]</scope>
    <source>
        <strain evidence="5">Shaxun</strain>
        <tissue evidence="5">Muscle</tissue>
    </source>
</reference>
<dbReference type="PANTHER" id="PTHR19848">
    <property type="entry name" value="WD40 REPEAT PROTEIN"/>
    <property type="match status" value="1"/>
</dbReference>
<sequence length="272" mass="30782">MNLHANILCCLLYVSGEQVWAGSFNARIHVIDTQSFQVKILLVDHKDIVSDMILSEDKRVAFTASMNGQIITWNIETLVKVREFCLELKKKTLNVIKHHGNKLWCCTKYDVKVVTENGDVLYSFTHPTIDQLTSAVLFQTILIIDDQLWAGCNRQGQLVCWNTSTFELLDVIDIENCNGISKLEAVHSRIISEAQQYFTKMSPFPLNDRFGLAARKAKSTSLMSQQENEKKTLDGHEDAIRSICLAEERYVMTGAGSSDGKVAIWRAKFVMT</sequence>
<accession>A0A2G8JYR9</accession>
<feature type="signal peptide" evidence="4">
    <location>
        <begin position="1"/>
        <end position="21"/>
    </location>
</feature>
<dbReference type="OrthoDB" id="6019893at2759"/>
<dbReference type="InterPro" id="IPR001680">
    <property type="entry name" value="WD40_rpt"/>
</dbReference>
<evidence type="ECO:0000256" key="2">
    <source>
        <dbReference type="ARBA" id="ARBA00022737"/>
    </source>
</evidence>
<dbReference type="InterPro" id="IPR036322">
    <property type="entry name" value="WD40_repeat_dom_sf"/>
</dbReference>
<dbReference type="SMART" id="SM00320">
    <property type="entry name" value="WD40"/>
    <property type="match status" value="2"/>
</dbReference>